<dbReference type="EMBL" id="AKCR02000028">
    <property type="protein sequence ID" value="PKK26161.1"/>
    <property type="molecule type" value="Genomic_DNA"/>
</dbReference>
<evidence type="ECO:0000313" key="1">
    <source>
        <dbReference type="EMBL" id="PKK26161.1"/>
    </source>
</evidence>
<proteinExistence type="predicted"/>
<organism evidence="1 2">
    <name type="scientific">Columba livia</name>
    <name type="common">Rock dove</name>
    <dbReference type="NCBI Taxonomy" id="8932"/>
    <lineage>
        <taxon>Eukaryota</taxon>
        <taxon>Metazoa</taxon>
        <taxon>Chordata</taxon>
        <taxon>Craniata</taxon>
        <taxon>Vertebrata</taxon>
        <taxon>Euteleostomi</taxon>
        <taxon>Archelosauria</taxon>
        <taxon>Archosauria</taxon>
        <taxon>Dinosauria</taxon>
        <taxon>Saurischia</taxon>
        <taxon>Theropoda</taxon>
        <taxon>Coelurosauria</taxon>
        <taxon>Aves</taxon>
        <taxon>Neognathae</taxon>
        <taxon>Neoaves</taxon>
        <taxon>Columbimorphae</taxon>
        <taxon>Columbiformes</taxon>
        <taxon>Columbidae</taxon>
        <taxon>Columba</taxon>
    </lineage>
</organism>
<dbReference type="AlphaFoldDB" id="A0A2I0M909"/>
<accession>A0A2I0M909</accession>
<name>A0A2I0M909_COLLI</name>
<keyword evidence="2" id="KW-1185">Reference proteome</keyword>
<gene>
    <name evidence="1" type="primary">CISD2</name>
    <name evidence="1" type="ORF">A306_00009512</name>
</gene>
<dbReference type="InParanoid" id="A0A2I0M909"/>
<evidence type="ECO:0000313" key="2">
    <source>
        <dbReference type="Proteomes" id="UP000053872"/>
    </source>
</evidence>
<dbReference type="Proteomes" id="UP000053872">
    <property type="component" value="Unassembled WGS sequence"/>
</dbReference>
<comment type="caution">
    <text evidence="1">The sequence shown here is derived from an EMBL/GenBank/DDBJ whole genome shotgun (WGS) entry which is preliminary data.</text>
</comment>
<protein>
    <submittedName>
        <fullName evidence="1">CDGSH iron sulfur domain 2</fullName>
    </submittedName>
</protein>
<reference evidence="1 2" key="1">
    <citation type="journal article" date="2013" name="Science">
        <title>Genomic diversity and evolution of the head crest in the rock pigeon.</title>
        <authorList>
            <person name="Shapiro M.D."/>
            <person name="Kronenberg Z."/>
            <person name="Li C."/>
            <person name="Domyan E.T."/>
            <person name="Pan H."/>
            <person name="Campbell M."/>
            <person name="Tan H."/>
            <person name="Huff C.D."/>
            <person name="Hu H."/>
            <person name="Vickrey A.I."/>
            <person name="Nielsen S.C."/>
            <person name="Stringham S.A."/>
            <person name="Hu H."/>
            <person name="Willerslev E."/>
            <person name="Gilbert M.T."/>
            <person name="Yandell M."/>
            <person name="Zhang G."/>
            <person name="Wang J."/>
        </authorList>
    </citation>
    <scope>NUCLEOTIDE SEQUENCE [LARGE SCALE GENOMIC DNA]</scope>
    <source>
        <tissue evidence="1">Blood</tissue>
    </source>
</reference>
<sequence>MAAVIAFPGCAGLARLPRCSSIPPQEETAKG</sequence>